<gene>
    <name evidence="1" type="ORF">C0Z18_25820</name>
</gene>
<accession>A0A2N7VFJ8</accession>
<dbReference type="AlphaFoldDB" id="A0A2N7VFJ8"/>
<evidence type="ECO:0008006" key="3">
    <source>
        <dbReference type="Google" id="ProtNLM"/>
    </source>
</evidence>
<proteinExistence type="predicted"/>
<dbReference type="RefSeq" id="WP_102648305.1">
    <property type="nucleotide sequence ID" value="NZ_PNYA01000028.1"/>
</dbReference>
<keyword evidence="2" id="KW-1185">Reference proteome</keyword>
<comment type="caution">
    <text evidence="1">The sequence shown here is derived from an EMBL/GenBank/DDBJ whole genome shotgun (WGS) entry which is preliminary data.</text>
</comment>
<reference evidence="1 2" key="1">
    <citation type="submission" date="2018-01" db="EMBL/GenBank/DDBJ databases">
        <title>Whole genome analyses suggest that Burkholderia sensu lato contains two further novel genera in the rhizoxinica-symbiotica group Mycetohabitans gen. nov., and Trinickia gen. nov.: implications for the evolution of diazotrophy and nodulation in the Burkholderiaceae.</title>
        <authorList>
            <person name="Estrada-de los Santos P."/>
            <person name="Palmer M."/>
            <person name="Chavez-Ramirez B."/>
            <person name="Beukes C."/>
            <person name="Steenkamp E.T."/>
            <person name="Hirsch A.M."/>
            <person name="Manyaka P."/>
            <person name="Maluk M."/>
            <person name="Lafos M."/>
            <person name="Crook M."/>
            <person name="Gross E."/>
            <person name="Simon M.F."/>
            <person name="Bueno dos Reis Junior F."/>
            <person name="Poole P.S."/>
            <person name="Venter S.N."/>
            <person name="James E.K."/>
        </authorList>
    </citation>
    <scope>NUCLEOTIDE SEQUENCE [LARGE SCALE GENOMIC DNA]</scope>
    <source>
        <strain evidence="1 2">GIMN1.004</strain>
    </source>
</reference>
<dbReference type="OrthoDB" id="9154583at2"/>
<dbReference type="EMBL" id="PNYA01000028">
    <property type="protein sequence ID" value="PMS15894.1"/>
    <property type="molecule type" value="Genomic_DNA"/>
</dbReference>
<evidence type="ECO:0000313" key="1">
    <source>
        <dbReference type="EMBL" id="PMS15894.1"/>
    </source>
</evidence>
<evidence type="ECO:0000313" key="2">
    <source>
        <dbReference type="Proteomes" id="UP000235616"/>
    </source>
</evidence>
<name>A0A2N7VFJ8_9BURK</name>
<dbReference type="Proteomes" id="UP000235616">
    <property type="component" value="Unassembled WGS sequence"/>
</dbReference>
<organism evidence="1 2">
    <name type="scientific">Trinickia dabaoshanensis</name>
    <dbReference type="NCBI Taxonomy" id="564714"/>
    <lineage>
        <taxon>Bacteria</taxon>
        <taxon>Pseudomonadati</taxon>
        <taxon>Pseudomonadota</taxon>
        <taxon>Betaproteobacteria</taxon>
        <taxon>Burkholderiales</taxon>
        <taxon>Burkholderiaceae</taxon>
        <taxon>Trinickia</taxon>
    </lineage>
</organism>
<sequence>MITIVLDTNVYDKLEADPFTVEQINQLIADDFIGIVVPRQVAEELRQRPTGIPKLFPMMYVGHAVARAGIMRPGDYLGSGEVFDDHRGASQKAGDAFIADVASMIADWFVSEDIRCIRRFPANTRCTPMRYQQFSERLTTLDQQ</sequence>
<protein>
    <recommendedName>
        <fullName evidence="3">PIN domain-containing protein</fullName>
    </recommendedName>
</protein>